<dbReference type="AlphaFoldDB" id="A0A1Y2F135"/>
<dbReference type="EMBL" id="MCFI01000022">
    <property type="protein sequence ID" value="ORY76675.1"/>
    <property type="molecule type" value="Genomic_DNA"/>
</dbReference>
<name>A0A1Y2F135_PROLT</name>
<proteinExistence type="predicted"/>
<protein>
    <submittedName>
        <fullName evidence="1">Uncharacterized protein</fullName>
    </submittedName>
</protein>
<keyword evidence="2" id="KW-1185">Reference proteome</keyword>
<gene>
    <name evidence="1" type="ORF">BCR37DRAFT_383327</name>
</gene>
<reference evidence="1 2" key="1">
    <citation type="submission" date="2016-07" db="EMBL/GenBank/DDBJ databases">
        <title>Pervasive Adenine N6-methylation of Active Genes in Fungi.</title>
        <authorList>
            <consortium name="DOE Joint Genome Institute"/>
            <person name="Mondo S.J."/>
            <person name="Dannebaum R.O."/>
            <person name="Kuo R.C."/>
            <person name="Labutti K."/>
            <person name="Haridas S."/>
            <person name="Kuo A."/>
            <person name="Salamov A."/>
            <person name="Ahrendt S.R."/>
            <person name="Lipzen A."/>
            <person name="Sullivan W."/>
            <person name="Andreopoulos W.B."/>
            <person name="Clum A."/>
            <person name="Lindquist E."/>
            <person name="Daum C."/>
            <person name="Ramamoorthy G.K."/>
            <person name="Gryganskyi A."/>
            <person name="Culley D."/>
            <person name="Magnuson J.K."/>
            <person name="James T.Y."/>
            <person name="O'Malley M.A."/>
            <person name="Stajich J.E."/>
            <person name="Spatafora J.W."/>
            <person name="Visel A."/>
            <person name="Grigoriev I.V."/>
        </authorList>
    </citation>
    <scope>NUCLEOTIDE SEQUENCE [LARGE SCALE GENOMIC DNA]</scope>
    <source>
        <strain evidence="1 2">12-1054</strain>
    </source>
</reference>
<organism evidence="1 2">
    <name type="scientific">Protomyces lactucae-debilis</name>
    <dbReference type="NCBI Taxonomy" id="2754530"/>
    <lineage>
        <taxon>Eukaryota</taxon>
        <taxon>Fungi</taxon>
        <taxon>Dikarya</taxon>
        <taxon>Ascomycota</taxon>
        <taxon>Taphrinomycotina</taxon>
        <taxon>Taphrinomycetes</taxon>
        <taxon>Taphrinales</taxon>
        <taxon>Protomycetaceae</taxon>
        <taxon>Protomyces</taxon>
    </lineage>
</organism>
<comment type="caution">
    <text evidence="1">The sequence shown here is derived from an EMBL/GenBank/DDBJ whole genome shotgun (WGS) entry which is preliminary data.</text>
</comment>
<sequence>MTEPNLIAHFAPTTDQLHEKAPNHGCDMPEFRPASAVDSIPPAMLVWRANLPFIRDFDFLHLKIPFPWHVKDQELSNIIWLAA</sequence>
<accession>A0A1Y2F135</accession>
<dbReference type="GeneID" id="63786638"/>
<evidence type="ECO:0000313" key="2">
    <source>
        <dbReference type="Proteomes" id="UP000193685"/>
    </source>
</evidence>
<evidence type="ECO:0000313" key="1">
    <source>
        <dbReference type="EMBL" id="ORY76675.1"/>
    </source>
</evidence>
<dbReference type="Proteomes" id="UP000193685">
    <property type="component" value="Unassembled WGS sequence"/>
</dbReference>
<dbReference type="RefSeq" id="XP_040722755.1">
    <property type="nucleotide sequence ID" value="XM_040870039.1"/>
</dbReference>